<dbReference type="Gene3D" id="3.40.50.300">
    <property type="entry name" value="P-loop containing nucleotide triphosphate hydrolases"/>
    <property type="match status" value="1"/>
</dbReference>
<keyword evidence="2" id="KW-1185">Reference proteome</keyword>
<dbReference type="PANTHER" id="PTHR10285">
    <property type="entry name" value="URIDINE KINASE"/>
    <property type="match status" value="1"/>
</dbReference>
<evidence type="ECO:0000313" key="2">
    <source>
        <dbReference type="Proteomes" id="UP000245383"/>
    </source>
</evidence>
<dbReference type="SUPFAM" id="SSF52540">
    <property type="entry name" value="P-loop containing nucleoside triphosphate hydrolases"/>
    <property type="match status" value="1"/>
</dbReference>
<dbReference type="EMBL" id="MBFR01000011">
    <property type="protein sequence ID" value="PVU97504.1"/>
    <property type="molecule type" value="Genomic_DNA"/>
</dbReference>
<proteinExistence type="predicted"/>
<sequence>MEELNKETQLYTDFIVKVLEKKRVSSGKKEGQNEPLIVGFSGPQGSGKTTQCRLLLEKLESLGLKAITFSTDDLYISNSDQVKLRESTTNPLLAYRGNAGTVDCDLGEQVLLQLKSINCKGAGKTTVSLPAYDKALNGGYGDRVSVENWDKVVAPLDVVLFEGWAMGFRSVGTAHIKETFDKSTKDSTIKETLDTCTNESTIKETLDTCTKDSTIKETLDTCTNESTIKETLDTCTNESTIKETLDTCPTEQYKRTLKHSISDIIDIDNRIKAHEQQLYRHLDALIYKRTLSLEYIYEWRWQQELGLRQQLDNRAESNTNSTKNTLTFEQICDFVDRFMPCYELNGTHLNAVSFSGLPNHSIPTLKLTVDKTRKIIQTSQLF</sequence>
<dbReference type="InterPro" id="IPR027417">
    <property type="entry name" value="P-loop_NTPase"/>
</dbReference>
<reference evidence="1 2" key="1">
    <citation type="journal article" date="2018" name="MBio">
        <title>Comparative Genomics Reveals the Core Gene Toolbox for the Fungus-Insect Symbiosis.</title>
        <authorList>
            <person name="Wang Y."/>
            <person name="Stata M."/>
            <person name="Wang W."/>
            <person name="Stajich J.E."/>
            <person name="White M.M."/>
            <person name="Moncalvo J.M."/>
        </authorList>
    </citation>
    <scope>NUCLEOTIDE SEQUENCE [LARGE SCALE GENOMIC DNA]</scope>
    <source>
        <strain evidence="1 2">SWE-8-4</strain>
    </source>
</reference>
<name>A0A2T9YYZ3_9FUNG</name>
<evidence type="ECO:0008006" key="3">
    <source>
        <dbReference type="Google" id="ProtNLM"/>
    </source>
</evidence>
<gene>
    <name evidence="1" type="ORF">BB561_000517</name>
</gene>
<organism evidence="1 2">
    <name type="scientific">Smittium simulii</name>
    <dbReference type="NCBI Taxonomy" id="133385"/>
    <lineage>
        <taxon>Eukaryota</taxon>
        <taxon>Fungi</taxon>
        <taxon>Fungi incertae sedis</taxon>
        <taxon>Zoopagomycota</taxon>
        <taxon>Kickxellomycotina</taxon>
        <taxon>Harpellomycetes</taxon>
        <taxon>Harpellales</taxon>
        <taxon>Legeriomycetaceae</taxon>
        <taxon>Smittium</taxon>
    </lineage>
</organism>
<accession>A0A2T9YYZ3</accession>
<evidence type="ECO:0000313" key="1">
    <source>
        <dbReference type="EMBL" id="PVU97504.1"/>
    </source>
</evidence>
<comment type="caution">
    <text evidence="1">The sequence shown here is derived from an EMBL/GenBank/DDBJ whole genome shotgun (WGS) entry which is preliminary data.</text>
</comment>
<dbReference type="AlphaFoldDB" id="A0A2T9YYZ3"/>
<dbReference type="OrthoDB" id="347435at2759"/>
<dbReference type="STRING" id="133385.A0A2T9YYZ3"/>
<protein>
    <recommendedName>
        <fullName evidence="3">Phosphoribulokinase/uridine kinase domain-containing protein</fullName>
    </recommendedName>
</protein>
<dbReference type="Proteomes" id="UP000245383">
    <property type="component" value="Unassembled WGS sequence"/>
</dbReference>